<dbReference type="InterPro" id="IPR037523">
    <property type="entry name" value="VOC_core"/>
</dbReference>
<dbReference type="OrthoDB" id="2608626at2"/>
<keyword evidence="3" id="KW-1185">Reference proteome</keyword>
<evidence type="ECO:0000313" key="3">
    <source>
        <dbReference type="Proteomes" id="UP000246635"/>
    </source>
</evidence>
<dbReference type="CDD" id="cd06587">
    <property type="entry name" value="VOC"/>
    <property type="match status" value="1"/>
</dbReference>
<dbReference type="PROSITE" id="PS51819">
    <property type="entry name" value="VOC"/>
    <property type="match status" value="1"/>
</dbReference>
<organism evidence="2 3">
    <name type="scientific">Paenibacillus cellulosilyticus</name>
    <dbReference type="NCBI Taxonomy" id="375489"/>
    <lineage>
        <taxon>Bacteria</taxon>
        <taxon>Bacillati</taxon>
        <taxon>Bacillota</taxon>
        <taxon>Bacilli</taxon>
        <taxon>Bacillales</taxon>
        <taxon>Paenibacillaceae</taxon>
        <taxon>Paenibacillus</taxon>
    </lineage>
</organism>
<dbReference type="EMBL" id="QGTQ01000005">
    <property type="protein sequence ID" value="PWW05120.1"/>
    <property type="molecule type" value="Genomic_DNA"/>
</dbReference>
<dbReference type="InterPro" id="IPR029068">
    <property type="entry name" value="Glyas_Bleomycin-R_OHBP_Dase"/>
</dbReference>
<sequence>MKALVQKRIVGNFVYANDLEKTSQWYCENLGFTLGVHDFSNFVELTIDGDYVLHLLKTDNEVPAVRASFSFGTDDIKETHRLLLARGVEVQPLERYSDHKSFTLKDCVGNPLMISQFD</sequence>
<dbReference type="SUPFAM" id="SSF54593">
    <property type="entry name" value="Glyoxalase/Bleomycin resistance protein/Dihydroxybiphenyl dioxygenase"/>
    <property type="match status" value="1"/>
</dbReference>
<evidence type="ECO:0000313" key="2">
    <source>
        <dbReference type="EMBL" id="PWW05120.1"/>
    </source>
</evidence>
<reference evidence="2 3" key="1">
    <citation type="submission" date="2018-05" db="EMBL/GenBank/DDBJ databases">
        <title>Genomic Encyclopedia of Type Strains, Phase III (KMG-III): the genomes of soil and plant-associated and newly described type strains.</title>
        <authorList>
            <person name="Whitman W."/>
        </authorList>
    </citation>
    <scope>NUCLEOTIDE SEQUENCE [LARGE SCALE GENOMIC DNA]</scope>
    <source>
        <strain evidence="2 3">CECT 5696</strain>
    </source>
</reference>
<proteinExistence type="predicted"/>
<feature type="domain" description="VOC" evidence="1">
    <location>
        <begin position="8"/>
        <end position="117"/>
    </location>
</feature>
<dbReference type="AlphaFoldDB" id="A0A2V2YXU8"/>
<dbReference type="Pfam" id="PF00903">
    <property type="entry name" value="Glyoxalase"/>
    <property type="match status" value="1"/>
</dbReference>
<name>A0A2V2YXU8_9BACL</name>
<protein>
    <recommendedName>
        <fullName evidence="1">VOC domain-containing protein</fullName>
    </recommendedName>
</protein>
<accession>A0A2V2YXU8</accession>
<dbReference type="Gene3D" id="3.10.180.10">
    <property type="entry name" value="2,3-Dihydroxybiphenyl 1,2-Dioxygenase, domain 1"/>
    <property type="match status" value="1"/>
</dbReference>
<dbReference type="Proteomes" id="UP000246635">
    <property type="component" value="Unassembled WGS sequence"/>
</dbReference>
<evidence type="ECO:0000259" key="1">
    <source>
        <dbReference type="PROSITE" id="PS51819"/>
    </source>
</evidence>
<dbReference type="RefSeq" id="WP_110043661.1">
    <property type="nucleotide sequence ID" value="NZ_CP054613.1"/>
</dbReference>
<gene>
    <name evidence="2" type="ORF">DFQ01_105103</name>
</gene>
<comment type="caution">
    <text evidence="2">The sequence shown here is derived from an EMBL/GenBank/DDBJ whole genome shotgun (WGS) entry which is preliminary data.</text>
</comment>
<dbReference type="InterPro" id="IPR004360">
    <property type="entry name" value="Glyas_Fos-R_dOase_dom"/>
</dbReference>